<dbReference type="InterPro" id="IPR051486">
    <property type="entry name" value="Hcy_S-methyltransferase"/>
</dbReference>
<dbReference type="GO" id="GO:0009086">
    <property type="term" value="P:methionine biosynthetic process"/>
    <property type="evidence" value="ECO:0007669"/>
    <property type="project" value="TreeGrafter"/>
</dbReference>
<organism evidence="8 9">
    <name type="scientific">Bemisia tabaci</name>
    <name type="common">Sweetpotato whitefly</name>
    <name type="synonym">Aleurodes tabaci</name>
    <dbReference type="NCBI Taxonomy" id="7038"/>
    <lineage>
        <taxon>Eukaryota</taxon>
        <taxon>Metazoa</taxon>
        <taxon>Ecdysozoa</taxon>
        <taxon>Arthropoda</taxon>
        <taxon>Hexapoda</taxon>
        <taxon>Insecta</taxon>
        <taxon>Pterygota</taxon>
        <taxon>Neoptera</taxon>
        <taxon>Paraneoptera</taxon>
        <taxon>Hemiptera</taxon>
        <taxon>Sternorrhyncha</taxon>
        <taxon>Aleyrodoidea</taxon>
        <taxon>Aleyrodidae</taxon>
        <taxon>Aleyrodinae</taxon>
        <taxon>Bemisia</taxon>
    </lineage>
</organism>
<dbReference type="AlphaFoldDB" id="A0A9P0C590"/>
<dbReference type="PANTHER" id="PTHR46015">
    <property type="entry name" value="ZGC:172121"/>
    <property type="match status" value="1"/>
</dbReference>
<evidence type="ECO:0000313" key="8">
    <source>
        <dbReference type="EMBL" id="CAH0752921.1"/>
    </source>
</evidence>
<comment type="pathway">
    <text evidence="5">Amino-acid biosynthesis; L-methionine biosynthesis via de novo pathway.</text>
</comment>
<dbReference type="NCBIfam" id="NF007020">
    <property type="entry name" value="PRK09485.1"/>
    <property type="match status" value="1"/>
</dbReference>
<dbReference type="SUPFAM" id="SSF82282">
    <property type="entry name" value="Homocysteine S-methyltransferase"/>
    <property type="match status" value="1"/>
</dbReference>
<accession>A0A9P0C590</accession>
<proteinExistence type="predicted"/>
<sequence>MGVTLLDGGVATQLANHVDITDVEKDDPLWCARFLVTNKEAIKNSHRDYVRAGSNIIETCTYQASIPGFMKYLNLNLEESVQLIQEAVTLARQAIKEERQINPTIGNVLVAGSCGSYGAYLHDGSEYRGDFMGKVSLDTIVSYHEQKLRALVDAGVDLIAFETIPTQAEAEALAELLKKFPNIKAWISFSVKDESHLSSGDDFVTAANSVWCKNPDQIIAIGVNCVNPNFVTPLISPIVEKIPTLCIRIMVNSGMT</sequence>
<evidence type="ECO:0000256" key="4">
    <source>
        <dbReference type="ARBA" id="ARBA00022833"/>
    </source>
</evidence>
<name>A0A9P0C590_BEMTA</name>
<evidence type="ECO:0000313" key="9">
    <source>
        <dbReference type="Proteomes" id="UP001152759"/>
    </source>
</evidence>
<dbReference type="EMBL" id="OU963862">
    <property type="protein sequence ID" value="CAH0752921.1"/>
    <property type="molecule type" value="Genomic_DNA"/>
</dbReference>
<keyword evidence="9" id="KW-1185">Reference proteome</keyword>
<dbReference type="Pfam" id="PF02574">
    <property type="entry name" value="S-methyl_trans"/>
    <property type="match status" value="1"/>
</dbReference>
<dbReference type="InterPro" id="IPR003726">
    <property type="entry name" value="HCY_dom"/>
</dbReference>
<dbReference type="Proteomes" id="UP001152759">
    <property type="component" value="Chromosome 1"/>
</dbReference>
<evidence type="ECO:0000256" key="3">
    <source>
        <dbReference type="ARBA" id="ARBA00022723"/>
    </source>
</evidence>
<keyword evidence="2" id="KW-0808">Transferase</keyword>
<dbReference type="InterPro" id="IPR036589">
    <property type="entry name" value="HCY_dom_sf"/>
</dbReference>
<keyword evidence="1" id="KW-0489">Methyltransferase</keyword>
<dbReference type="Gene3D" id="3.20.20.330">
    <property type="entry name" value="Homocysteine-binding-like domain"/>
    <property type="match status" value="1"/>
</dbReference>
<evidence type="ECO:0000256" key="2">
    <source>
        <dbReference type="ARBA" id="ARBA00022679"/>
    </source>
</evidence>
<comment type="caution">
    <text evidence="6">Lacks conserved residue(s) required for the propagation of feature annotation.</text>
</comment>
<keyword evidence="4" id="KW-0862">Zinc</keyword>
<feature type="domain" description="Hcy-binding" evidence="7">
    <location>
        <begin position="1"/>
        <end position="256"/>
    </location>
</feature>
<evidence type="ECO:0000259" key="7">
    <source>
        <dbReference type="PROSITE" id="PS50970"/>
    </source>
</evidence>
<dbReference type="PANTHER" id="PTHR46015:SF1">
    <property type="entry name" value="HOMOCYSTEINE S-METHYLTRANSFERASE-LIKE ISOFORM 1"/>
    <property type="match status" value="1"/>
</dbReference>
<dbReference type="GO" id="GO:0046872">
    <property type="term" value="F:metal ion binding"/>
    <property type="evidence" value="ECO:0007669"/>
    <property type="project" value="UniProtKB-KW"/>
</dbReference>
<dbReference type="PROSITE" id="PS50970">
    <property type="entry name" value="HCY"/>
    <property type="match status" value="1"/>
</dbReference>
<dbReference type="GO" id="GO:0032259">
    <property type="term" value="P:methylation"/>
    <property type="evidence" value="ECO:0007669"/>
    <property type="project" value="UniProtKB-KW"/>
</dbReference>
<dbReference type="GO" id="GO:0033528">
    <property type="term" value="P:S-methylmethionine cycle"/>
    <property type="evidence" value="ECO:0007669"/>
    <property type="project" value="TreeGrafter"/>
</dbReference>
<protein>
    <recommendedName>
        <fullName evidence="7">Hcy-binding domain-containing protein</fullName>
    </recommendedName>
</protein>
<evidence type="ECO:0000256" key="5">
    <source>
        <dbReference type="ARBA" id="ARBA00034478"/>
    </source>
</evidence>
<reference evidence="8" key="1">
    <citation type="submission" date="2021-12" db="EMBL/GenBank/DDBJ databases">
        <authorList>
            <person name="King R."/>
        </authorList>
    </citation>
    <scope>NUCLEOTIDE SEQUENCE</scope>
</reference>
<gene>
    <name evidence="8" type="ORF">BEMITA_LOCUS421</name>
</gene>
<keyword evidence="3" id="KW-0479">Metal-binding</keyword>
<evidence type="ECO:0000256" key="6">
    <source>
        <dbReference type="PROSITE-ProRule" id="PRU00333"/>
    </source>
</evidence>
<dbReference type="GO" id="GO:0008898">
    <property type="term" value="F:S-adenosylmethionine-homocysteine S-methyltransferase activity"/>
    <property type="evidence" value="ECO:0007669"/>
    <property type="project" value="TreeGrafter"/>
</dbReference>
<evidence type="ECO:0000256" key="1">
    <source>
        <dbReference type="ARBA" id="ARBA00022603"/>
    </source>
</evidence>